<dbReference type="PANTHER" id="PTHR23513">
    <property type="entry name" value="INTEGRAL MEMBRANE EFFLUX PROTEIN-RELATED"/>
    <property type="match status" value="1"/>
</dbReference>
<feature type="transmembrane region" description="Helical" evidence="8">
    <location>
        <begin position="26"/>
        <end position="50"/>
    </location>
</feature>
<feature type="transmembrane region" description="Helical" evidence="8">
    <location>
        <begin position="237"/>
        <end position="259"/>
    </location>
</feature>
<dbReference type="InterPro" id="IPR036259">
    <property type="entry name" value="MFS_trans_sf"/>
</dbReference>
<feature type="domain" description="Major facilitator superfamily (MFS) profile" evidence="9">
    <location>
        <begin position="234"/>
        <end position="444"/>
    </location>
</feature>
<evidence type="ECO:0000256" key="1">
    <source>
        <dbReference type="ARBA" id="ARBA00004651"/>
    </source>
</evidence>
<dbReference type="GO" id="GO:0005886">
    <property type="term" value="C:plasma membrane"/>
    <property type="evidence" value="ECO:0007669"/>
    <property type="project" value="UniProtKB-SubCell"/>
</dbReference>
<dbReference type="Proteomes" id="UP000675781">
    <property type="component" value="Unassembled WGS sequence"/>
</dbReference>
<evidence type="ECO:0000313" key="11">
    <source>
        <dbReference type="Proteomes" id="UP000675781"/>
    </source>
</evidence>
<organism evidence="10 11">
    <name type="scientific">Actinospica durhamensis</name>
    <dbReference type="NCBI Taxonomy" id="1508375"/>
    <lineage>
        <taxon>Bacteria</taxon>
        <taxon>Bacillati</taxon>
        <taxon>Actinomycetota</taxon>
        <taxon>Actinomycetes</taxon>
        <taxon>Catenulisporales</taxon>
        <taxon>Actinospicaceae</taxon>
        <taxon>Actinospica</taxon>
    </lineage>
</organism>
<protein>
    <submittedName>
        <fullName evidence="10">MFS transporter</fullName>
    </submittedName>
</protein>
<dbReference type="EMBL" id="JAGSOG010000389">
    <property type="protein sequence ID" value="MBR7839170.1"/>
    <property type="molecule type" value="Genomic_DNA"/>
</dbReference>
<sequence>MCIRDRLRAEMRTAWRVLSTHRDLRLVMSAGLVSACGDWILLIGLLYRVYAMTGSTVASALTLLSAGVPQVLLGPVAGVLADRWDRKKAMIYTDGLLAVGLLPLLAVHRPSDLWIVCLVLVWEGAVQQFFTPSQQAMIPRLVADDRLVTANALSGQIGAVARLTGSALGGVLAALGGLSAVTLADAASFAISALLLVPIRADGRPARTVPTGRRLNVLLTDLRAGSRLIAHDRTLRALMLFALATSVGEGVFATLITPFVEHTLHGTSRQFGLFAAAQAVGGIVGGLLAAGASHRMPAARLLGYGALAFGATDLAIFLYPLGYVALWPAVVGMILVGVPGALGAAGMTALLQRGVQDAYRGRLFGTLGAIQGAAVLVGTLAAGWLSRPLGIIPVISIQGAIWLAAGLAALRWLPAADRRTPDRIPSSSVRTPPDPAVSCFPEVS</sequence>
<dbReference type="InterPro" id="IPR020846">
    <property type="entry name" value="MFS_dom"/>
</dbReference>
<dbReference type="AlphaFoldDB" id="A0A941EWK7"/>
<evidence type="ECO:0000256" key="8">
    <source>
        <dbReference type="SAM" id="Phobius"/>
    </source>
</evidence>
<dbReference type="PANTHER" id="PTHR23513:SF6">
    <property type="entry name" value="MAJOR FACILITATOR SUPERFAMILY ASSOCIATED DOMAIN-CONTAINING PROTEIN"/>
    <property type="match status" value="1"/>
</dbReference>
<evidence type="ECO:0000313" key="10">
    <source>
        <dbReference type="EMBL" id="MBR7839170.1"/>
    </source>
</evidence>
<dbReference type="SUPFAM" id="SSF103473">
    <property type="entry name" value="MFS general substrate transporter"/>
    <property type="match status" value="1"/>
</dbReference>
<evidence type="ECO:0000256" key="7">
    <source>
        <dbReference type="SAM" id="MobiDB-lite"/>
    </source>
</evidence>
<evidence type="ECO:0000256" key="2">
    <source>
        <dbReference type="ARBA" id="ARBA00022448"/>
    </source>
</evidence>
<evidence type="ECO:0000256" key="3">
    <source>
        <dbReference type="ARBA" id="ARBA00022475"/>
    </source>
</evidence>
<comment type="caution">
    <text evidence="10">The sequence shown here is derived from an EMBL/GenBank/DDBJ whole genome shotgun (WGS) entry which is preliminary data.</text>
</comment>
<dbReference type="GO" id="GO:0022857">
    <property type="term" value="F:transmembrane transporter activity"/>
    <property type="evidence" value="ECO:0007669"/>
    <property type="project" value="InterPro"/>
</dbReference>
<evidence type="ECO:0000256" key="6">
    <source>
        <dbReference type="ARBA" id="ARBA00023136"/>
    </source>
</evidence>
<dbReference type="Gene3D" id="1.20.1250.20">
    <property type="entry name" value="MFS general substrate transporter like domains"/>
    <property type="match status" value="1"/>
</dbReference>
<proteinExistence type="predicted"/>
<keyword evidence="6 8" id="KW-0472">Membrane</keyword>
<feature type="transmembrane region" description="Helical" evidence="8">
    <location>
        <begin position="301"/>
        <end position="319"/>
    </location>
</feature>
<dbReference type="Pfam" id="PF05977">
    <property type="entry name" value="MFS_3"/>
    <property type="match status" value="1"/>
</dbReference>
<keyword evidence="3" id="KW-1003">Cell membrane</keyword>
<feature type="transmembrane region" description="Helical" evidence="8">
    <location>
        <begin position="391"/>
        <end position="413"/>
    </location>
</feature>
<keyword evidence="2" id="KW-0813">Transport</keyword>
<reference evidence="10" key="1">
    <citation type="submission" date="2021-04" db="EMBL/GenBank/DDBJ databases">
        <title>Genome based classification of Actinospica acidithermotolerans sp. nov., an actinobacterium isolated from an Indonesian hot spring.</title>
        <authorList>
            <person name="Kusuma A.B."/>
            <person name="Putra K.E."/>
            <person name="Nafisah S."/>
            <person name="Loh J."/>
            <person name="Nouioui I."/>
            <person name="Goodfellow M."/>
        </authorList>
    </citation>
    <scope>NUCLEOTIDE SEQUENCE</scope>
    <source>
        <strain evidence="10">CSCA 57</strain>
    </source>
</reference>
<feature type="non-terminal residue" evidence="10">
    <location>
        <position position="1"/>
    </location>
</feature>
<feature type="transmembrane region" description="Helical" evidence="8">
    <location>
        <begin position="325"/>
        <end position="351"/>
    </location>
</feature>
<dbReference type="CDD" id="cd06173">
    <property type="entry name" value="MFS_MefA_like"/>
    <property type="match status" value="1"/>
</dbReference>
<evidence type="ECO:0000259" key="9">
    <source>
        <dbReference type="PROSITE" id="PS50850"/>
    </source>
</evidence>
<dbReference type="InterPro" id="IPR010290">
    <property type="entry name" value="TM_effector"/>
</dbReference>
<keyword evidence="11" id="KW-1185">Reference proteome</keyword>
<dbReference type="PROSITE" id="PS50850">
    <property type="entry name" value="MFS"/>
    <property type="match status" value="1"/>
</dbReference>
<keyword evidence="4 8" id="KW-0812">Transmembrane</keyword>
<name>A0A941EWK7_9ACTN</name>
<accession>A0A941EWK7</accession>
<feature type="transmembrane region" description="Helical" evidence="8">
    <location>
        <begin position="56"/>
        <end position="77"/>
    </location>
</feature>
<evidence type="ECO:0000256" key="5">
    <source>
        <dbReference type="ARBA" id="ARBA00022989"/>
    </source>
</evidence>
<feature type="transmembrane region" description="Helical" evidence="8">
    <location>
        <begin position="363"/>
        <end position="385"/>
    </location>
</feature>
<feature type="region of interest" description="Disordered" evidence="7">
    <location>
        <begin position="421"/>
        <end position="444"/>
    </location>
</feature>
<feature type="transmembrane region" description="Helical" evidence="8">
    <location>
        <begin position="271"/>
        <end position="289"/>
    </location>
</feature>
<keyword evidence="5 8" id="KW-1133">Transmembrane helix</keyword>
<comment type="subcellular location">
    <subcellularLocation>
        <location evidence="1">Cell membrane</location>
        <topology evidence="1">Multi-pass membrane protein</topology>
    </subcellularLocation>
</comment>
<evidence type="ECO:0000256" key="4">
    <source>
        <dbReference type="ARBA" id="ARBA00022692"/>
    </source>
</evidence>
<gene>
    <name evidence="10" type="ORF">KDL01_38260</name>
</gene>